<comment type="caution">
    <text evidence="3">The sequence shown here is derived from an EMBL/GenBank/DDBJ whole genome shotgun (WGS) entry which is preliminary data.</text>
</comment>
<accession>A0A2C6KTE0</accession>
<name>A0A2C6KTE0_9APIC</name>
<dbReference type="SUPFAM" id="SSF52540">
    <property type="entry name" value="P-loop containing nucleoside triphosphate hydrolases"/>
    <property type="match status" value="2"/>
</dbReference>
<evidence type="ECO:0000313" key="3">
    <source>
        <dbReference type="EMBL" id="PHJ19416.1"/>
    </source>
</evidence>
<dbReference type="PANTHER" id="PTHR43834">
    <property type="entry name" value="GTPASE DER"/>
    <property type="match status" value="1"/>
</dbReference>
<dbReference type="PANTHER" id="PTHR43834:SF2">
    <property type="entry name" value="GTPASE DER"/>
    <property type="match status" value="1"/>
</dbReference>
<dbReference type="GeneID" id="94430115"/>
<dbReference type="Pfam" id="PF01926">
    <property type="entry name" value="MMR_HSR1"/>
    <property type="match status" value="2"/>
</dbReference>
<evidence type="ECO:0000313" key="4">
    <source>
        <dbReference type="Proteomes" id="UP000221165"/>
    </source>
</evidence>
<keyword evidence="4" id="KW-1185">Reference proteome</keyword>
<feature type="domain" description="G" evidence="2">
    <location>
        <begin position="846"/>
        <end position="917"/>
    </location>
</feature>
<dbReference type="NCBIfam" id="TIGR00231">
    <property type="entry name" value="small_GTP"/>
    <property type="match status" value="2"/>
</dbReference>
<dbReference type="InterPro" id="IPR027417">
    <property type="entry name" value="P-loop_NTPase"/>
</dbReference>
<feature type="compositionally biased region" description="Acidic residues" evidence="1">
    <location>
        <begin position="406"/>
        <end position="415"/>
    </location>
</feature>
<dbReference type="EMBL" id="MIGC01003445">
    <property type="protein sequence ID" value="PHJ19416.1"/>
    <property type="molecule type" value="Genomic_DNA"/>
</dbReference>
<dbReference type="InterPro" id="IPR005225">
    <property type="entry name" value="Small_GTP-bd"/>
</dbReference>
<organism evidence="3 4">
    <name type="scientific">Cystoisospora suis</name>
    <dbReference type="NCBI Taxonomy" id="483139"/>
    <lineage>
        <taxon>Eukaryota</taxon>
        <taxon>Sar</taxon>
        <taxon>Alveolata</taxon>
        <taxon>Apicomplexa</taxon>
        <taxon>Conoidasida</taxon>
        <taxon>Coccidia</taxon>
        <taxon>Eucoccidiorida</taxon>
        <taxon>Eimeriorina</taxon>
        <taxon>Sarcocystidae</taxon>
        <taxon>Cystoisospora</taxon>
    </lineage>
</organism>
<dbReference type="Proteomes" id="UP000221165">
    <property type="component" value="Unassembled WGS sequence"/>
</dbReference>
<feature type="compositionally biased region" description="Low complexity" evidence="1">
    <location>
        <begin position="511"/>
        <end position="520"/>
    </location>
</feature>
<dbReference type="GO" id="GO:0005525">
    <property type="term" value="F:GTP binding"/>
    <property type="evidence" value="ECO:0007669"/>
    <property type="project" value="InterPro"/>
</dbReference>
<feature type="compositionally biased region" description="Low complexity" evidence="1">
    <location>
        <begin position="452"/>
        <end position="468"/>
    </location>
</feature>
<protein>
    <submittedName>
        <fullName evidence="3">Ribosome-associated gtpase</fullName>
    </submittedName>
</protein>
<dbReference type="InterPro" id="IPR006073">
    <property type="entry name" value="GTP-bd"/>
</dbReference>
<proteinExistence type="predicted"/>
<feature type="region of interest" description="Disordered" evidence="1">
    <location>
        <begin position="299"/>
        <end position="362"/>
    </location>
</feature>
<dbReference type="OrthoDB" id="333233at2759"/>
<feature type="compositionally biased region" description="Basic and acidic residues" evidence="1">
    <location>
        <begin position="499"/>
        <end position="508"/>
    </location>
</feature>
<feature type="region of interest" description="Disordered" evidence="1">
    <location>
        <begin position="395"/>
        <end position="596"/>
    </location>
</feature>
<feature type="domain" description="G" evidence="2">
    <location>
        <begin position="611"/>
        <end position="735"/>
    </location>
</feature>
<feature type="non-terminal residue" evidence="3">
    <location>
        <position position="925"/>
    </location>
</feature>
<dbReference type="RefSeq" id="XP_067921116.1">
    <property type="nucleotide sequence ID" value="XM_068066904.1"/>
</dbReference>
<feature type="region of interest" description="Disordered" evidence="1">
    <location>
        <begin position="787"/>
        <end position="837"/>
    </location>
</feature>
<evidence type="ECO:0000256" key="1">
    <source>
        <dbReference type="SAM" id="MobiDB-lite"/>
    </source>
</evidence>
<gene>
    <name evidence="3" type="ORF">CSUI_006751</name>
</gene>
<feature type="compositionally biased region" description="Low complexity" evidence="1">
    <location>
        <begin position="795"/>
        <end position="811"/>
    </location>
</feature>
<reference evidence="3 4" key="1">
    <citation type="journal article" date="2017" name="Int. J. Parasitol.">
        <title>The genome of the protozoan parasite Cystoisospora suis and a reverse vaccinology approach to identify vaccine candidates.</title>
        <authorList>
            <person name="Palmieri N."/>
            <person name="Shrestha A."/>
            <person name="Ruttkowski B."/>
            <person name="Beck T."/>
            <person name="Vogl C."/>
            <person name="Tomley F."/>
            <person name="Blake D.P."/>
            <person name="Joachim A."/>
        </authorList>
    </citation>
    <scope>NUCLEOTIDE SEQUENCE [LARGE SCALE GENOMIC DNA]</scope>
    <source>
        <strain evidence="3 4">Wien I</strain>
    </source>
</reference>
<dbReference type="AlphaFoldDB" id="A0A2C6KTE0"/>
<dbReference type="Gene3D" id="3.40.50.300">
    <property type="entry name" value="P-loop containing nucleotide triphosphate hydrolases"/>
    <property type="match status" value="2"/>
</dbReference>
<feature type="compositionally biased region" description="Basic and acidic residues" evidence="1">
    <location>
        <begin position="530"/>
        <end position="586"/>
    </location>
</feature>
<sequence>MFRSFSFFSSFSCSEVAASRSPSRRKGREKERKFSFKKNLSSIWQVFLLNRHTLPSLEIVSPVTTEGVLRVAGKRSLERRSFVLFNEKHIFSQRNRFFFSPSSSSSSFSFSSPSSSSFSSFFRQHGNALFSKTPLSLALSYLSASSSSSSSHSLPVEKWPSLSLRRETSVSSSPSFRDKRRLKLFFLSSEKAFPSLFTSPFSRREEFSHLSSSSTSASPRRLLLSAPSLLASSPPISSSFSSSSSCGKISLPHRLHEDRNCRELSSFSSSSPSPLFSFSRFQSSLSSAALPFSSLRQFASKERQDQRNPVRKERRNVATCFAFGRDNPRSRPLHTSNSKVRRIEEEDREGGEGGEEEERRVRRKVRRVERRRLVQGLFSQRKRLLLEKRRRETGVYGGKVGKASDKEEEEEEIQGEEITKRKKKRKKKEEEIRVQGERGEEREERGGRRRISSSLHSPSVSVSSIPNSMTHNRVRHTPHADFLSLGKSKDVREEEEDEEKSRKGEKNAMESFLSSSSSSLGRKTPWLRVGLERKKREMKDESGPGEDRYEGEDRTEAKRQMEIANEREAKEEEERGELEGEKKEEEGGGELEISASTHSHRLIRHRDTFPRVCLLGRPNVGKSSLFNRLKREDRCASDSIVLDQEGTTRDRHYAFATWRERPFVVVDTGGLIFEEDRYAADLYADEIRIQVKEAVKETSCVLFLVDGRAGLDGEDEVIADFLRTCGKPVVVCVNKCENYQAGLAAAQEFWKLGLGQPFACSAVEGVGISDLLDRCFEYIPSIPFPSPPRQSLETSSSSSSSSSPSSPSSSSYRTSHTSPQPSIPPGTSPSQAPPLTSDGFLKEDINVAIIGRPNVGKSQLLNRLLGIPRSVVSPKAGTTRDAIDEIVERDRVVYRLVDTAGIRRARVVKAQKGTEYIMVKRAERV</sequence>
<feature type="compositionally biased region" description="Basic and acidic residues" evidence="1">
    <location>
        <begin position="428"/>
        <end position="446"/>
    </location>
</feature>
<feature type="compositionally biased region" description="Acidic residues" evidence="1">
    <location>
        <begin position="346"/>
        <end position="356"/>
    </location>
</feature>
<evidence type="ECO:0000259" key="2">
    <source>
        <dbReference type="Pfam" id="PF01926"/>
    </source>
</evidence>
<dbReference type="VEuPathDB" id="ToxoDB:CSUI_006751"/>
<feature type="compositionally biased region" description="Basic and acidic residues" evidence="1">
    <location>
        <begin position="299"/>
        <end position="311"/>
    </location>
</feature>
<dbReference type="CDD" id="cd01894">
    <property type="entry name" value="EngA1"/>
    <property type="match status" value="1"/>
</dbReference>